<dbReference type="Proteomes" id="UP000053048">
    <property type="component" value="Unassembled WGS sequence"/>
</dbReference>
<accession>A0A0W0H2X5</accession>
<sequence>MKFEIIRTSGLGYEEYERLNYQFNKLELNDRYRKALNDYLGAHKDAIAMQGKRGHRSVKYLLLRTFRTTRKSYGPNHWYTAVWHALYVCEAFSKGGYSTALGQRRAYAEELA</sequence>
<dbReference type="EMBL" id="LKEJ01000189">
    <property type="protein sequence ID" value="KTB55149.1"/>
    <property type="molecule type" value="Genomic_DNA"/>
</dbReference>
<protein>
    <submittedName>
        <fullName evidence="1">Uncharacterized protein</fullName>
    </submittedName>
</protein>
<comment type="caution">
    <text evidence="1">The sequence shown here is derived from an EMBL/GenBank/DDBJ whole genome shotgun (WGS) entry which is preliminary data.</text>
</comment>
<gene>
    <name evidence="1" type="ORF">AO067_10425</name>
</gene>
<organism evidence="1 2">
    <name type="scientific">Pseudomonas viridiflava ICMP 13104</name>
    <dbReference type="NCBI Taxonomy" id="1198305"/>
    <lineage>
        <taxon>Bacteria</taxon>
        <taxon>Pseudomonadati</taxon>
        <taxon>Pseudomonadota</taxon>
        <taxon>Gammaproteobacteria</taxon>
        <taxon>Pseudomonadales</taxon>
        <taxon>Pseudomonadaceae</taxon>
        <taxon>Pseudomonas</taxon>
    </lineage>
</organism>
<proteinExistence type="predicted"/>
<keyword evidence="2" id="KW-1185">Reference proteome</keyword>
<reference evidence="1 2" key="1">
    <citation type="submission" date="2015-09" db="EMBL/GenBank/DDBJ databases">
        <title>Genome sequence of ICMP 13104.</title>
        <authorList>
            <person name="Visnovsky S."/>
            <person name="Lu A."/>
            <person name="Panda P."/>
            <person name="Pitman A."/>
        </authorList>
    </citation>
    <scope>NUCLEOTIDE SEQUENCE [LARGE SCALE GENOMIC DNA]</scope>
    <source>
        <strain evidence="1 2">ICMP 13104</strain>
    </source>
</reference>
<dbReference type="AlphaFoldDB" id="A0A0W0H2X5"/>
<name>A0A0W0H2X5_PSEVI</name>
<evidence type="ECO:0000313" key="2">
    <source>
        <dbReference type="Proteomes" id="UP000053048"/>
    </source>
</evidence>
<evidence type="ECO:0000313" key="1">
    <source>
        <dbReference type="EMBL" id="KTB55149.1"/>
    </source>
</evidence>